<reference evidence="2" key="1">
    <citation type="submission" date="2016-12" db="EMBL/GenBank/DDBJ databases">
        <title>The genomes of Aspergillus section Nigri reveals drivers in fungal speciation.</title>
        <authorList>
            <consortium name="DOE Joint Genome Institute"/>
            <person name="Vesth T.C."/>
            <person name="Nybo J."/>
            <person name="Theobald S."/>
            <person name="Brandl J."/>
            <person name="Frisvad J.C."/>
            <person name="Nielsen K.F."/>
            <person name="Lyhne E.K."/>
            <person name="Kogle M.E."/>
            <person name="Kuo A."/>
            <person name="Riley R."/>
            <person name="Clum A."/>
            <person name="Nolan M."/>
            <person name="Lipzen A."/>
            <person name="Salamov A."/>
            <person name="Henrissat B."/>
            <person name="Wiebenga A."/>
            <person name="De Vries R.P."/>
            <person name="Grigoriev I.V."/>
            <person name="Mortensen U.H."/>
            <person name="Andersen M.R."/>
            <person name="Baker S.E."/>
        </authorList>
    </citation>
    <scope>NUCLEOTIDE SEQUENCE [LARGE SCALE GENOMIC DNA]</scope>
    <source>
        <strain evidence="2">CBS 115656</strain>
    </source>
</reference>
<evidence type="ECO:0000256" key="1">
    <source>
        <dbReference type="SAM" id="SignalP"/>
    </source>
</evidence>
<dbReference type="GeneID" id="37127780"/>
<proteinExistence type="predicted"/>
<feature type="signal peptide" evidence="1">
    <location>
        <begin position="1"/>
        <end position="25"/>
    </location>
</feature>
<organism evidence="2 3">
    <name type="scientific">Aspergillus neoniger (strain CBS 115656)</name>
    <dbReference type="NCBI Taxonomy" id="1448310"/>
    <lineage>
        <taxon>Eukaryota</taxon>
        <taxon>Fungi</taxon>
        <taxon>Dikarya</taxon>
        <taxon>Ascomycota</taxon>
        <taxon>Pezizomycotina</taxon>
        <taxon>Eurotiomycetes</taxon>
        <taxon>Eurotiomycetidae</taxon>
        <taxon>Eurotiales</taxon>
        <taxon>Aspergillaceae</taxon>
        <taxon>Aspergillus</taxon>
        <taxon>Aspergillus subgen. Circumdati</taxon>
    </lineage>
</organism>
<keyword evidence="3" id="KW-1185">Reference proteome</keyword>
<evidence type="ECO:0000313" key="2">
    <source>
        <dbReference type="EMBL" id="PYH33599.1"/>
    </source>
</evidence>
<accession>A0A318YHA5</accession>
<name>A0A318YHA5_ASPNB</name>
<dbReference type="RefSeq" id="XP_025479077.1">
    <property type="nucleotide sequence ID" value="XM_025625324.1"/>
</dbReference>
<sequence length="161" mass="17603">MVGWVGVDWNLLGFVLHALLKGQQSSQQPAAGTPSQYNIFCATVRDLCPPNFINLPTNIAILSCIALHCVGVEGPFLALAYGVVQKQAYLGKRFSAANQPHRDSCARHDHLSVLVQRRWLSGEHGRRKWSILIDVILLISLGHQSTIGRTLGLLGLSLIIS</sequence>
<dbReference type="AlphaFoldDB" id="A0A318YHA5"/>
<protein>
    <submittedName>
        <fullName evidence="2">Uncharacterized protein</fullName>
    </submittedName>
</protein>
<dbReference type="OrthoDB" id="10511312at2759"/>
<gene>
    <name evidence="2" type="ORF">BO87DRAFT_397695</name>
</gene>
<dbReference type="Proteomes" id="UP000247647">
    <property type="component" value="Unassembled WGS sequence"/>
</dbReference>
<feature type="chain" id="PRO_5016452665" evidence="1">
    <location>
        <begin position="26"/>
        <end position="161"/>
    </location>
</feature>
<keyword evidence="1" id="KW-0732">Signal</keyword>
<dbReference type="EMBL" id="KZ821463">
    <property type="protein sequence ID" value="PYH33599.1"/>
    <property type="molecule type" value="Genomic_DNA"/>
</dbReference>
<evidence type="ECO:0000313" key="3">
    <source>
        <dbReference type="Proteomes" id="UP000247647"/>
    </source>
</evidence>